<evidence type="ECO:0000313" key="2">
    <source>
        <dbReference type="EMBL" id="CAL1393497.1"/>
    </source>
</evidence>
<dbReference type="GO" id="GO:0004523">
    <property type="term" value="F:RNA-DNA hybrid ribonuclease activity"/>
    <property type="evidence" value="ECO:0007669"/>
    <property type="project" value="InterPro"/>
</dbReference>
<dbReference type="AlphaFoldDB" id="A0AAV2F699"/>
<organism evidence="2 3">
    <name type="scientific">Linum trigynum</name>
    <dbReference type="NCBI Taxonomy" id="586398"/>
    <lineage>
        <taxon>Eukaryota</taxon>
        <taxon>Viridiplantae</taxon>
        <taxon>Streptophyta</taxon>
        <taxon>Embryophyta</taxon>
        <taxon>Tracheophyta</taxon>
        <taxon>Spermatophyta</taxon>
        <taxon>Magnoliopsida</taxon>
        <taxon>eudicotyledons</taxon>
        <taxon>Gunneridae</taxon>
        <taxon>Pentapetalae</taxon>
        <taxon>rosids</taxon>
        <taxon>fabids</taxon>
        <taxon>Malpighiales</taxon>
        <taxon>Linaceae</taxon>
        <taxon>Linum</taxon>
    </lineage>
</organism>
<dbReference type="GO" id="GO:0003676">
    <property type="term" value="F:nucleic acid binding"/>
    <property type="evidence" value="ECO:0007669"/>
    <property type="project" value="InterPro"/>
</dbReference>
<dbReference type="Proteomes" id="UP001497516">
    <property type="component" value="Chromosome 6"/>
</dbReference>
<accession>A0AAV2F699</accession>
<dbReference type="Gene3D" id="3.30.420.10">
    <property type="entry name" value="Ribonuclease H-like superfamily/Ribonuclease H"/>
    <property type="match status" value="1"/>
</dbReference>
<dbReference type="EMBL" id="OZ034819">
    <property type="protein sequence ID" value="CAL1393497.1"/>
    <property type="molecule type" value="Genomic_DNA"/>
</dbReference>
<keyword evidence="3" id="KW-1185">Reference proteome</keyword>
<dbReference type="InterPro" id="IPR052929">
    <property type="entry name" value="RNase_H-like_EbsB-rel"/>
</dbReference>
<evidence type="ECO:0000259" key="1">
    <source>
        <dbReference type="Pfam" id="PF13456"/>
    </source>
</evidence>
<dbReference type="InterPro" id="IPR002156">
    <property type="entry name" value="RNaseH_domain"/>
</dbReference>
<dbReference type="Pfam" id="PF13456">
    <property type="entry name" value="RVT_3"/>
    <property type="match status" value="1"/>
</dbReference>
<gene>
    <name evidence="2" type="ORF">LTRI10_LOCUS34071</name>
</gene>
<sequence>MDSFAGGPGTPTFRPCATSLESWGTGLVVCMWDGATRSGSHAAGGMVLITPAKVILLAKGVQFHSIDDPMVVELLLMQEAIGWCLGRGFTEVTFEGDAKVIIENVNQAETRDNRMGAMLEEIVHSLVFHSRSRVRFVGRRNNRVAHLVARKALSLSPTMSCLFGFQEWLNSKM</sequence>
<feature type="domain" description="RNase H type-1" evidence="1">
    <location>
        <begin position="33"/>
        <end position="152"/>
    </location>
</feature>
<dbReference type="PANTHER" id="PTHR47074:SF11">
    <property type="entry name" value="REVERSE TRANSCRIPTASE-LIKE PROTEIN"/>
    <property type="match status" value="1"/>
</dbReference>
<dbReference type="InterPro" id="IPR036397">
    <property type="entry name" value="RNaseH_sf"/>
</dbReference>
<evidence type="ECO:0000313" key="3">
    <source>
        <dbReference type="Proteomes" id="UP001497516"/>
    </source>
</evidence>
<protein>
    <recommendedName>
        <fullName evidence="1">RNase H type-1 domain-containing protein</fullName>
    </recommendedName>
</protein>
<reference evidence="2 3" key="1">
    <citation type="submission" date="2024-04" db="EMBL/GenBank/DDBJ databases">
        <authorList>
            <person name="Fracassetti M."/>
        </authorList>
    </citation>
    <scope>NUCLEOTIDE SEQUENCE [LARGE SCALE GENOMIC DNA]</scope>
</reference>
<dbReference type="PANTHER" id="PTHR47074">
    <property type="entry name" value="BNAC02G40300D PROTEIN"/>
    <property type="match status" value="1"/>
</dbReference>
<proteinExistence type="predicted"/>
<name>A0AAV2F699_9ROSI</name>